<proteinExistence type="predicted"/>
<reference evidence="1" key="1">
    <citation type="submission" date="2022-01" db="EMBL/GenBank/DDBJ databases">
        <title>Genome sequencing of Zunongwangia sp. M21534 genome.</title>
        <authorList>
            <person name="Chen Y."/>
            <person name="Dong C."/>
            <person name="Shao Z."/>
        </authorList>
    </citation>
    <scope>NUCLEOTIDE SEQUENCE</scope>
    <source>
        <strain evidence="1">MCCC M21534</strain>
    </source>
</reference>
<dbReference type="AlphaFoldDB" id="A0A9X2CPZ1"/>
<comment type="caution">
    <text evidence="1">The sequence shown here is derived from an EMBL/GenBank/DDBJ whole genome shotgun (WGS) entry which is preliminary data.</text>
</comment>
<keyword evidence="2" id="KW-1185">Reference proteome</keyword>
<gene>
    <name evidence="1" type="ORF">L1967_20880</name>
</gene>
<sequence>MKQNKTIIVILFFISISNVKFFAQNWNSTSNNYTTGHLGVGTQQLGISGTSINNLVVGDADNSEGIVINAKEDKDAILTFGKNYSLEARFIYSNLYGKLEFYRPETGYLLSLTADGSLGIGVRNPTSKLHVNGGVLFHQNSGGYLNFGMDQRLDFIQNLDGAYIYSGSGPRGKMPAGTLVIQSRSNQDRNILFVTGSSPEERMRITGIGNIGIGTLNPDEKLAVNGTIHSKEVRVDMKNWPDYVFDENYHHIPISELGGFISKDHHLSNVPISGEVWEKRLKA</sequence>
<evidence type="ECO:0000313" key="1">
    <source>
        <dbReference type="EMBL" id="MCL6220754.1"/>
    </source>
</evidence>
<accession>A0A9X2CPZ1</accession>
<protein>
    <submittedName>
        <fullName evidence="1">Uncharacterized protein</fullName>
    </submittedName>
</protein>
<evidence type="ECO:0000313" key="2">
    <source>
        <dbReference type="Proteomes" id="UP001139521"/>
    </source>
</evidence>
<dbReference type="EMBL" id="JAKHSK010000054">
    <property type="protein sequence ID" value="MCL6220754.1"/>
    <property type="molecule type" value="Genomic_DNA"/>
</dbReference>
<name>A0A9X2CPZ1_9FLAO</name>
<organism evidence="1 2">
    <name type="scientific">Zunongwangia pacifica</name>
    <dbReference type="NCBI Taxonomy" id="2911062"/>
    <lineage>
        <taxon>Bacteria</taxon>
        <taxon>Pseudomonadati</taxon>
        <taxon>Bacteroidota</taxon>
        <taxon>Flavobacteriia</taxon>
        <taxon>Flavobacteriales</taxon>
        <taxon>Flavobacteriaceae</taxon>
        <taxon>Zunongwangia</taxon>
    </lineage>
</organism>
<dbReference type="RefSeq" id="WP_249603439.1">
    <property type="nucleotide sequence ID" value="NZ_JAKHSK010000054.1"/>
</dbReference>
<dbReference type="Proteomes" id="UP001139521">
    <property type="component" value="Unassembled WGS sequence"/>
</dbReference>